<reference evidence="7" key="1">
    <citation type="submission" date="2023-07" db="EMBL/GenBank/DDBJ databases">
        <title>30 novel species of actinomycetes from the DSMZ collection.</title>
        <authorList>
            <person name="Nouioui I."/>
        </authorList>
    </citation>
    <scope>NUCLEOTIDE SEQUENCE [LARGE SCALE GENOMIC DNA]</scope>
    <source>
        <strain evidence="7">DSM 41981</strain>
    </source>
</reference>
<feature type="signal peptide" evidence="4">
    <location>
        <begin position="1"/>
        <end position="20"/>
    </location>
</feature>
<dbReference type="Pfam" id="PF13407">
    <property type="entry name" value="Peripla_BP_4"/>
    <property type="match status" value="1"/>
</dbReference>
<feature type="domain" description="Periplasmic binding protein" evidence="5">
    <location>
        <begin position="44"/>
        <end position="298"/>
    </location>
</feature>
<dbReference type="InterPro" id="IPR028082">
    <property type="entry name" value="Peripla_BP_I"/>
</dbReference>
<keyword evidence="7" id="KW-1185">Reference proteome</keyword>
<dbReference type="AlphaFoldDB" id="A0ABD5EFT2"/>
<evidence type="ECO:0000256" key="1">
    <source>
        <dbReference type="ARBA" id="ARBA00004196"/>
    </source>
</evidence>
<evidence type="ECO:0000259" key="5">
    <source>
        <dbReference type="Pfam" id="PF13407"/>
    </source>
</evidence>
<feature type="chain" id="PRO_5044857947" evidence="4">
    <location>
        <begin position="21"/>
        <end position="330"/>
    </location>
</feature>
<proteinExistence type="inferred from homology"/>
<dbReference type="GO" id="GO:0030246">
    <property type="term" value="F:carbohydrate binding"/>
    <property type="evidence" value="ECO:0007669"/>
    <property type="project" value="UniProtKB-ARBA"/>
</dbReference>
<comment type="subcellular location">
    <subcellularLocation>
        <location evidence="1">Cell envelope</location>
    </subcellularLocation>
</comment>
<dbReference type="InterPro" id="IPR025997">
    <property type="entry name" value="SBP_2_dom"/>
</dbReference>
<dbReference type="PANTHER" id="PTHR46847:SF1">
    <property type="entry name" value="D-ALLOSE-BINDING PERIPLASMIC PROTEIN-RELATED"/>
    <property type="match status" value="1"/>
</dbReference>
<evidence type="ECO:0000313" key="7">
    <source>
        <dbReference type="Proteomes" id="UP001183535"/>
    </source>
</evidence>
<dbReference type="SUPFAM" id="SSF53822">
    <property type="entry name" value="Periplasmic binding protein-like I"/>
    <property type="match status" value="1"/>
</dbReference>
<dbReference type="PROSITE" id="PS51257">
    <property type="entry name" value="PROKAR_LIPOPROTEIN"/>
    <property type="match status" value="1"/>
</dbReference>
<dbReference type="GO" id="GO:0030313">
    <property type="term" value="C:cell envelope"/>
    <property type="evidence" value="ECO:0007669"/>
    <property type="project" value="UniProtKB-SubCell"/>
</dbReference>
<dbReference type="Proteomes" id="UP001183535">
    <property type="component" value="Unassembled WGS sequence"/>
</dbReference>
<keyword evidence="3 4" id="KW-0732">Signal</keyword>
<sequence length="330" mass="33511">MRIHRISGIFIATSAIASLAACSVSTTPGGSDQAAGKKSDTLSIGFSQATQQSPFYVQLREGAEKAAEKAGAKLNFADAGDDVTKQNNDIQDLITRGVDVLLINPVDPKGVQAGIAAAKAAGIPVVTVDRPVPSGAAAHVGRDNKEMGRLVGAEVAKSLGAKGGKVIEIKGDAGGAVARDRSAGFHEAVAANKKIKIVAGPYCDYIRSKAVTAMQDLLQTNPDVKAVYAHNDDMALGALQVLKENGRTDVKVAGVDGLMEAVKSIAARGPYLATALNDPISLGATAVGTALDVQAGKKVDASVDAGTGLVDASNASSYTGSTTFALAGKE</sequence>
<dbReference type="PANTHER" id="PTHR46847">
    <property type="entry name" value="D-ALLOSE-BINDING PERIPLASMIC PROTEIN-RELATED"/>
    <property type="match status" value="1"/>
</dbReference>
<comment type="similarity">
    <text evidence="2">Belongs to the bacterial solute-binding protein 2 family.</text>
</comment>
<name>A0ABD5EFT2_9ACTN</name>
<protein>
    <submittedName>
        <fullName evidence="6">Substrate-binding domain-containing protein</fullName>
    </submittedName>
</protein>
<comment type="caution">
    <text evidence="6">The sequence shown here is derived from an EMBL/GenBank/DDBJ whole genome shotgun (WGS) entry which is preliminary data.</text>
</comment>
<dbReference type="Gene3D" id="3.40.50.2300">
    <property type="match status" value="2"/>
</dbReference>
<organism evidence="6 7">
    <name type="scientific">Streptomyces doudnae</name>
    <dbReference type="NCBI Taxonomy" id="3075536"/>
    <lineage>
        <taxon>Bacteria</taxon>
        <taxon>Bacillati</taxon>
        <taxon>Actinomycetota</taxon>
        <taxon>Actinomycetes</taxon>
        <taxon>Kitasatosporales</taxon>
        <taxon>Streptomycetaceae</taxon>
        <taxon>Streptomyces</taxon>
    </lineage>
</organism>
<evidence type="ECO:0000256" key="3">
    <source>
        <dbReference type="ARBA" id="ARBA00022729"/>
    </source>
</evidence>
<accession>A0ABD5EFT2</accession>
<dbReference type="EMBL" id="JAVRES010000001">
    <property type="protein sequence ID" value="MDT0433227.1"/>
    <property type="molecule type" value="Genomic_DNA"/>
</dbReference>
<gene>
    <name evidence="6" type="ORF">RM877_00845</name>
</gene>
<evidence type="ECO:0000256" key="2">
    <source>
        <dbReference type="ARBA" id="ARBA00007639"/>
    </source>
</evidence>
<evidence type="ECO:0000256" key="4">
    <source>
        <dbReference type="SAM" id="SignalP"/>
    </source>
</evidence>
<evidence type="ECO:0000313" key="6">
    <source>
        <dbReference type="EMBL" id="MDT0433227.1"/>
    </source>
</evidence>
<dbReference type="RefSeq" id="WP_093834990.1">
    <property type="nucleotide sequence ID" value="NZ_JAVRES010000001.1"/>
</dbReference>